<dbReference type="EMBL" id="CP000362">
    <property type="protein sequence ID" value="ABG32690.1"/>
    <property type="molecule type" value="Genomic_DNA"/>
</dbReference>
<evidence type="ECO:0000313" key="2">
    <source>
        <dbReference type="Proteomes" id="UP000007029"/>
    </source>
</evidence>
<name>Q164A3_ROSDO</name>
<evidence type="ECO:0000313" key="1">
    <source>
        <dbReference type="EMBL" id="ABG32690.1"/>
    </source>
</evidence>
<sequence length="52" mass="5500">MRGDGAGIAISIRDENDLSAPAVGDQQIIQQRGDIWVMGQTYAVVARGVKGD</sequence>
<keyword evidence="2" id="KW-1185">Reference proteome</keyword>
<protein>
    <submittedName>
        <fullName evidence="1">Uncharacterized protein</fullName>
    </submittedName>
</protein>
<reference evidence="1 2" key="1">
    <citation type="journal article" date="2007" name="J. Bacteriol.">
        <title>The complete genome sequence of Roseobacter denitrificans reveals a mixotrophic rather than photosynthetic metabolism.</title>
        <authorList>
            <person name="Swingley W.D."/>
            <person name="Sadekar S."/>
            <person name="Mastrian S.D."/>
            <person name="Matthies H.J."/>
            <person name="Hao J."/>
            <person name="Ramos H."/>
            <person name="Acharya C.R."/>
            <person name="Conrad A.L."/>
            <person name="Taylor H.L."/>
            <person name="Dejesa L.C."/>
            <person name="Shah M.K."/>
            <person name="O'huallachain M.E."/>
            <person name="Lince M.T."/>
            <person name="Blankenship R.E."/>
            <person name="Beatty J.T."/>
            <person name="Touchman J.W."/>
        </authorList>
    </citation>
    <scope>NUCLEOTIDE SEQUENCE [LARGE SCALE GENOMIC DNA]</scope>
    <source>
        <strain evidence="2">ATCC 33942 / OCh 114</strain>
    </source>
</reference>
<dbReference type="STRING" id="375451.RD1_3184"/>
<dbReference type="KEGG" id="rde:RD1_3184"/>
<accession>Q164A3</accession>
<dbReference type="HOGENOM" id="CLU_3084296_0_0_5"/>
<dbReference type="AlphaFoldDB" id="Q164A3"/>
<dbReference type="Proteomes" id="UP000007029">
    <property type="component" value="Chromosome"/>
</dbReference>
<proteinExistence type="predicted"/>
<organism evidence="1 2">
    <name type="scientific">Roseobacter denitrificans (strain ATCC 33942 / OCh 114)</name>
    <name type="common">Erythrobacter sp. (strain OCh 114)</name>
    <name type="synonym">Roseobacter denitrificans</name>
    <dbReference type="NCBI Taxonomy" id="375451"/>
    <lineage>
        <taxon>Bacteria</taxon>
        <taxon>Pseudomonadati</taxon>
        <taxon>Pseudomonadota</taxon>
        <taxon>Alphaproteobacteria</taxon>
        <taxon>Rhodobacterales</taxon>
        <taxon>Roseobacteraceae</taxon>
        <taxon>Roseobacter</taxon>
    </lineage>
</organism>
<gene>
    <name evidence="1" type="ordered locus">RD1_3184</name>
</gene>